<dbReference type="EMBL" id="CZBI01000005">
    <property type="protein sequence ID" value="CUQ33334.1"/>
    <property type="molecule type" value="Genomic_DNA"/>
</dbReference>
<sequence length="54" mass="6124">MLALNFKANIMGKSKRKVAHSKKEEEQAQRVVKIVFVSLIILALIMLIAYSFFG</sequence>
<feature type="transmembrane region" description="Helical" evidence="1">
    <location>
        <begin position="31"/>
        <end position="53"/>
    </location>
</feature>
<organism evidence="3 4">
    <name type="scientific">Bacteroides thetaiotaomicron</name>
    <dbReference type="NCBI Taxonomy" id="818"/>
    <lineage>
        <taxon>Bacteria</taxon>
        <taxon>Pseudomonadati</taxon>
        <taxon>Bacteroidota</taxon>
        <taxon>Bacteroidia</taxon>
        <taxon>Bacteroidales</taxon>
        <taxon>Bacteroidaceae</taxon>
        <taxon>Bacteroides</taxon>
    </lineage>
</organism>
<dbReference type="Proteomes" id="UP000095541">
    <property type="component" value="Unassembled WGS sequence"/>
</dbReference>
<evidence type="ECO:0000313" key="3">
    <source>
        <dbReference type="EMBL" id="CUQ33334.1"/>
    </source>
</evidence>
<reference evidence="4 5" key="1">
    <citation type="submission" date="2015-09" db="EMBL/GenBank/DDBJ databases">
        <authorList>
            <consortium name="Pathogen Informatics"/>
        </authorList>
    </citation>
    <scope>NUCLEOTIDE SEQUENCE [LARGE SCALE GENOMIC DNA]</scope>
    <source>
        <strain evidence="2 5">2789STDY5834899</strain>
        <strain evidence="3 4">2789STDY5834945</strain>
    </source>
</reference>
<dbReference type="PATRIC" id="fig|818.23.peg.4872"/>
<gene>
    <name evidence="2" type="ORF">ERS852511_02417</name>
    <name evidence="3" type="ORF">ERS852557_03658</name>
</gene>
<protein>
    <submittedName>
        <fullName evidence="3">Uncharacterized protein</fullName>
    </submittedName>
</protein>
<evidence type="ECO:0000313" key="5">
    <source>
        <dbReference type="Proteomes" id="UP000095576"/>
    </source>
</evidence>
<proteinExistence type="predicted"/>
<accession>A0A0P0FTU3</accession>
<keyword evidence="1" id="KW-1133">Transmembrane helix</keyword>
<dbReference type="KEGG" id="btho:Btheta7330_04733"/>
<keyword evidence="1" id="KW-0812">Transmembrane</keyword>
<accession>C6IP57</accession>
<name>A0A0P0FTU3_BACT4</name>
<evidence type="ECO:0000313" key="4">
    <source>
        <dbReference type="Proteomes" id="UP000095541"/>
    </source>
</evidence>
<evidence type="ECO:0000256" key="1">
    <source>
        <dbReference type="SAM" id="Phobius"/>
    </source>
</evidence>
<evidence type="ECO:0000313" key="2">
    <source>
        <dbReference type="EMBL" id="CUP53452.1"/>
    </source>
</evidence>
<dbReference type="Proteomes" id="UP000095576">
    <property type="component" value="Unassembled WGS sequence"/>
</dbReference>
<dbReference type="AlphaFoldDB" id="A0A0P0FTU3"/>
<keyword evidence="1" id="KW-0472">Membrane</keyword>
<dbReference type="EMBL" id="CZAP01000007">
    <property type="protein sequence ID" value="CUP53452.1"/>
    <property type="molecule type" value="Genomic_DNA"/>
</dbReference>